<dbReference type="InterPro" id="IPR036517">
    <property type="entry name" value="FF_domain_sf"/>
</dbReference>
<feature type="domain" description="WW" evidence="1">
    <location>
        <begin position="7"/>
        <end position="34"/>
    </location>
</feature>
<evidence type="ECO:0000259" key="1">
    <source>
        <dbReference type="PROSITE" id="PS50020"/>
    </source>
</evidence>
<dbReference type="GeneID" id="24423717"/>
<dbReference type="Pfam" id="PF01846">
    <property type="entry name" value="FF"/>
    <property type="match status" value="2"/>
</dbReference>
<dbReference type="KEGG" id="bmic:BMR1_01G03210"/>
<dbReference type="GO" id="GO:0071004">
    <property type="term" value="C:U2-type prespliceosome"/>
    <property type="evidence" value="ECO:0007669"/>
    <property type="project" value="TreeGrafter"/>
</dbReference>
<proteinExistence type="predicted"/>
<dbReference type="InterPro" id="IPR002713">
    <property type="entry name" value="FF_domain"/>
</dbReference>
<dbReference type="OrthoDB" id="187617at2759"/>
<dbReference type="CDD" id="cd00201">
    <property type="entry name" value="WW"/>
    <property type="match status" value="2"/>
</dbReference>
<dbReference type="Pfam" id="PF00397">
    <property type="entry name" value="WW"/>
    <property type="match status" value="2"/>
</dbReference>
<dbReference type="Gene3D" id="2.20.70.10">
    <property type="match status" value="2"/>
</dbReference>
<dbReference type="GO" id="GO:0003723">
    <property type="term" value="F:RNA binding"/>
    <property type="evidence" value="ECO:0007669"/>
    <property type="project" value="TreeGrafter"/>
</dbReference>
<sequence>MEGVTSWTEHISKDGRKYYYNSQTKKSQWIKPEELLTPEELAIANSTPWQEYTTADGRKYWHNKITKKSVWDMPNELKMLKELLAQKAAIEREYVFMSKIENKEQAKEEILKYFQERGISHKSNWDASVKLFETDPRWECFSILTRGERKQLFNEYIIQSQKKAQEEERKMRQRAREIILDEIASWEDLDPASTYAEFARHFHTRDWWNWLDERERDNIFQDYLQNNQDKAKDMKRSRRKHAIAHFTAKLSSYGDGIHMEEWNAVKPIIENDEMFKHIDIAQALSIWQDESRRREKLELDEINRKEYRIFRKNRDAFREYLKKSNVNLDTKWSDFLQVCKGHPAYQNMVGQPGSTCWQLFADYISSLRKDLSDDKKYVLKIIGDNKFKNVESLAKFVREKKDISYDNLNRIFDWLQRRDASGDTSDIDSESSNESMST</sequence>
<dbReference type="GO" id="GO:0045292">
    <property type="term" value="P:mRNA cis splicing, via spliceosome"/>
    <property type="evidence" value="ECO:0007669"/>
    <property type="project" value="InterPro"/>
</dbReference>
<dbReference type="EMBL" id="FO082871">
    <property type="protein sequence ID" value="CCF73097.1"/>
    <property type="molecule type" value="Genomic_DNA"/>
</dbReference>
<dbReference type="PROSITE" id="PS50020">
    <property type="entry name" value="WW_DOMAIN_2"/>
    <property type="match status" value="2"/>
</dbReference>
<dbReference type="VEuPathDB" id="PiroplasmaDB:BMR1_01G03210"/>
<organism evidence="3 4">
    <name type="scientific">Babesia microti (strain RI)</name>
    <dbReference type="NCBI Taxonomy" id="1133968"/>
    <lineage>
        <taxon>Eukaryota</taxon>
        <taxon>Sar</taxon>
        <taxon>Alveolata</taxon>
        <taxon>Apicomplexa</taxon>
        <taxon>Aconoidasida</taxon>
        <taxon>Piroplasmida</taxon>
        <taxon>Babesiidae</taxon>
        <taxon>Babesia</taxon>
    </lineage>
</organism>
<protein>
    <submittedName>
        <fullName evidence="3">Pre-mRNA-processing factor 40</fullName>
    </submittedName>
</protein>
<gene>
    <name evidence="3" type="ORF">BMR1_01G03210</name>
</gene>
<dbReference type="SUPFAM" id="SSF51045">
    <property type="entry name" value="WW domain"/>
    <property type="match status" value="2"/>
</dbReference>
<dbReference type="PROSITE" id="PS51676">
    <property type="entry name" value="FF"/>
    <property type="match status" value="2"/>
</dbReference>
<keyword evidence="4" id="KW-1185">Reference proteome</keyword>
<reference evidence="3 4" key="3">
    <citation type="journal article" date="2016" name="Sci. Rep.">
        <title>Genome-wide diversity and gene expression profiling of Babesia microti isolates identify polymorphic genes that mediate host-pathogen interactions.</title>
        <authorList>
            <person name="Silva J.C."/>
            <person name="Cornillot E."/>
            <person name="McCracken C."/>
            <person name="Usmani-Brown S."/>
            <person name="Dwivedi A."/>
            <person name="Ifeonu O.O."/>
            <person name="Crabtree J."/>
            <person name="Gotia H.T."/>
            <person name="Virji A.Z."/>
            <person name="Reynes C."/>
            <person name="Colinge J."/>
            <person name="Kumar V."/>
            <person name="Lawres L."/>
            <person name="Pazzi J.E."/>
            <person name="Pablo J.V."/>
            <person name="Hung C."/>
            <person name="Brancato J."/>
            <person name="Kumari P."/>
            <person name="Orvis J."/>
            <person name="Tretina K."/>
            <person name="Chibucos M."/>
            <person name="Ott S."/>
            <person name="Sadzewicz L."/>
            <person name="Sengamalay N."/>
            <person name="Shetty A.C."/>
            <person name="Su Q."/>
            <person name="Tallon L."/>
            <person name="Fraser C.M."/>
            <person name="Frutos R."/>
            <person name="Molina D.M."/>
            <person name="Krause P.J."/>
            <person name="Ben Mamoun C."/>
        </authorList>
    </citation>
    <scope>NUCLEOTIDE SEQUENCE [LARGE SCALE GENOMIC DNA]</scope>
    <source>
        <strain evidence="3 4">RI</strain>
    </source>
</reference>
<dbReference type="SMART" id="SM00441">
    <property type="entry name" value="FF"/>
    <property type="match status" value="3"/>
</dbReference>
<accession>I7J5P8</accession>
<dbReference type="OMA" id="WTEHVSK"/>
<dbReference type="SUPFAM" id="SSF81698">
    <property type="entry name" value="FF domain"/>
    <property type="match status" value="2"/>
</dbReference>
<name>I7J5P8_BABMR</name>
<dbReference type="PROSITE" id="PS01159">
    <property type="entry name" value="WW_DOMAIN_1"/>
    <property type="match status" value="1"/>
</dbReference>
<feature type="domain" description="WW" evidence="1">
    <location>
        <begin position="43"/>
        <end position="76"/>
    </location>
</feature>
<dbReference type="InterPro" id="IPR036020">
    <property type="entry name" value="WW_dom_sf"/>
</dbReference>
<dbReference type="PANTHER" id="PTHR11864">
    <property type="entry name" value="PRE-MRNA-PROCESSING PROTEIN PRP40"/>
    <property type="match status" value="1"/>
</dbReference>
<dbReference type="SMART" id="SM00456">
    <property type="entry name" value="WW"/>
    <property type="match status" value="2"/>
</dbReference>
<reference evidence="3 4" key="1">
    <citation type="journal article" date="2012" name="Nucleic Acids Res.">
        <title>Sequencing of the smallest Apicomplexan genome from the human pathogen Babesia microti.</title>
        <authorList>
            <person name="Cornillot E."/>
            <person name="Hadj-Kaddour K."/>
            <person name="Dassouli A."/>
            <person name="Noel B."/>
            <person name="Ranwez V."/>
            <person name="Vacherie B."/>
            <person name="Augagneur Y."/>
            <person name="Bres V."/>
            <person name="Duclos A."/>
            <person name="Randazzo S."/>
            <person name="Carcy B."/>
            <person name="Debierre-Grockiego F."/>
            <person name="Delbecq S."/>
            <person name="Moubri-Menage K."/>
            <person name="Shams-Eldin H."/>
            <person name="Usmani-Brown S."/>
            <person name="Bringaud F."/>
            <person name="Wincker P."/>
            <person name="Vivares C.P."/>
            <person name="Schwarz R.T."/>
            <person name="Schetters T.P."/>
            <person name="Krause P.J."/>
            <person name="Gorenflot A."/>
            <person name="Berry V."/>
            <person name="Barbe V."/>
            <person name="Ben Mamoun C."/>
        </authorList>
    </citation>
    <scope>NUCLEOTIDE SEQUENCE [LARGE SCALE GENOMIC DNA]</scope>
    <source>
        <strain evidence="3 4">RI</strain>
    </source>
</reference>
<evidence type="ECO:0000313" key="4">
    <source>
        <dbReference type="Proteomes" id="UP000002899"/>
    </source>
</evidence>
<dbReference type="RefSeq" id="XP_012647706.1">
    <property type="nucleotide sequence ID" value="XM_012792252.1"/>
</dbReference>
<feature type="domain" description="FF" evidence="2">
    <location>
        <begin position="308"/>
        <end position="366"/>
    </location>
</feature>
<evidence type="ECO:0000259" key="2">
    <source>
        <dbReference type="PROSITE" id="PS51676"/>
    </source>
</evidence>
<dbReference type="PANTHER" id="PTHR11864:SF0">
    <property type="entry name" value="PRP40 PRE-MRNA PROCESSING FACTOR 40 HOMOLOG A (YEAST)"/>
    <property type="match status" value="1"/>
</dbReference>
<dbReference type="InterPro" id="IPR001202">
    <property type="entry name" value="WW_dom"/>
</dbReference>
<feature type="domain" description="FF" evidence="2">
    <location>
        <begin position="103"/>
        <end position="159"/>
    </location>
</feature>
<dbReference type="GO" id="GO:0005685">
    <property type="term" value="C:U1 snRNP"/>
    <property type="evidence" value="ECO:0007669"/>
    <property type="project" value="TreeGrafter"/>
</dbReference>
<dbReference type="Proteomes" id="UP000002899">
    <property type="component" value="Chromosome I"/>
</dbReference>
<dbReference type="InterPro" id="IPR039726">
    <property type="entry name" value="Prp40-like"/>
</dbReference>
<dbReference type="Gene3D" id="1.10.10.440">
    <property type="entry name" value="FF domain"/>
    <property type="match status" value="2"/>
</dbReference>
<dbReference type="AlphaFoldDB" id="I7J5P8"/>
<evidence type="ECO:0000313" key="3">
    <source>
        <dbReference type="EMBL" id="CCF73097.1"/>
    </source>
</evidence>
<reference evidence="3 4" key="2">
    <citation type="journal article" date="2013" name="PLoS ONE">
        <title>Whole genome mapping and re-organization of the nuclear and mitochondrial genomes of Babesia microti isolates.</title>
        <authorList>
            <person name="Cornillot E."/>
            <person name="Dassouli A."/>
            <person name="Garg A."/>
            <person name="Pachikara N."/>
            <person name="Randazzo S."/>
            <person name="Depoix D."/>
            <person name="Carcy B."/>
            <person name="Delbecq S."/>
            <person name="Frutos R."/>
            <person name="Silva J.C."/>
            <person name="Sutton R."/>
            <person name="Krause P.J."/>
            <person name="Mamoun C.B."/>
        </authorList>
    </citation>
    <scope>NUCLEOTIDE SEQUENCE [LARGE SCALE GENOMIC DNA]</scope>
    <source>
        <strain evidence="3 4">RI</strain>
    </source>
</reference>